<feature type="binding site" evidence="2">
    <location>
        <begin position="243"/>
        <end position="246"/>
    </location>
    <ligand>
        <name>substrate</name>
    </ligand>
</feature>
<dbReference type="Pfam" id="PF01112">
    <property type="entry name" value="Asparaginase_2"/>
    <property type="match status" value="2"/>
</dbReference>
<reference evidence="4 5" key="1">
    <citation type="journal article" date="2024" name="J Genomics">
        <title>Draft genome sequencing and assembly of Favolaschia claudopus CIRM-BRFM 2984 isolated from oak limbs.</title>
        <authorList>
            <person name="Navarro D."/>
            <person name="Drula E."/>
            <person name="Chaduli D."/>
            <person name="Cazenave R."/>
            <person name="Ahrendt S."/>
            <person name="Wang J."/>
            <person name="Lipzen A."/>
            <person name="Daum C."/>
            <person name="Barry K."/>
            <person name="Grigoriev I.V."/>
            <person name="Favel A."/>
            <person name="Rosso M.N."/>
            <person name="Martin F."/>
        </authorList>
    </citation>
    <scope>NUCLEOTIDE SEQUENCE [LARGE SCALE GENOMIC DNA]</scope>
    <source>
        <strain evidence="4 5">CIRM-BRFM 2984</strain>
    </source>
</reference>
<dbReference type="SUPFAM" id="SSF56235">
    <property type="entry name" value="N-terminal nucleophile aminohydrolases (Ntn hydrolases)"/>
    <property type="match status" value="1"/>
</dbReference>
<evidence type="ECO:0000313" key="5">
    <source>
        <dbReference type="Proteomes" id="UP001362999"/>
    </source>
</evidence>
<dbReference type="EMBL" id="JAWWNJ010000019">
    <property type="protein sequence ID" value="KAK7035807.1"/>
    <property type="molecule type" value="Genomic_DNA"/>
</dbReference>
<dbReference type="CDD" id="cd04701">
    <property type="entry name" value="Asparaginase_2"/>
    <property type="match status" value="1"/>
</dbReference>
<accession>A0AAW0CA40</accession>
<evidence type="ECO:0000256" key="2">
    <source>
        <dbReference type="PIRSR" id="PIRSR600246-2"/>
    </source>
</evidence>
<proteinExistence type="predicted"/>
<feature type="active site" description="Nucleophile" evidence="1">
    <location>
        <position position="215"/>
    </location>
</feature>
<evidence type="ECO:0000256" key="3">
    <source>
        <dbReference type="PIRSR" id="PIRSR600246-3"/>
    </source>
</evidence>
<name>A0AAW0CA40_9AGAR</name>
<dbReference type="GO" id="GO:0016787">
    <property type="term" value="F:hydrolase activity"/>
    <property type="evidence" value="ECO:0007669"/>
    <property type="project" value="InterPro"/>
</dbReference>
<sequence length="373" mass="39563">MVDKTTPTLRPPPNARYVLVCHGGAGTMSRAGSTPEQRAAYNDALRAALKAGYKILSQGGEAMDATVAAVTVMENCPLFNSGKGAVFNTAGKNELEASLMLSKPPASHPAIPVSRRAVGMTLLTHVCNPSALARALYLSPDLLPHPFISGATAETLAESLGQQLVDESYFYTKKRWVEHRRGLNLPDEPFPYPDPDDDENEKGGFPLLDLMPTGTVGAVALDIRGCVAALTSTGGRTNKLVGRIGDTPHAGSGFWAEEWPSAAGWVQKTWSKIWGLPASHALGVSGTGDGDYFIRCATAATIAHRVKFLGESLEKAAEYAVEELRVNGGIGGVIALDSMGNVTMPLNCPGMYRGVIREDGVPLTAIFDDDVLE</sequence>
<keyword evidence="5" id="KW-1185">Reference proteome</keyword>
<feature type="binding site" evidence="2">
    <location>
        <begin position="287"/>
        <end position="290"/>
    </location>
    <ligand>
        <name>substrate</name>
    </ligand>
</feature>
<organism evidence="4 5">
    <name type="scientific">Favolaschia claudopus</name>
    <dbReference type="NCBI Taxonomy" id="2862362"/>
    <lineage>
        <taxon>Eukaryota</taxon>
        <taxon>Fungi</taxon>
        <taxon>Dikarya</taxon>
        <taxon>Basidiomycota</taxon>
        <taxon>Agaricomycotina</taxon>
        <taxon>Agaricomycetes</taxon>
        <taxon>Agaricomycetidae</taxon>
        <taxon>Agaricales</taxon>
        <taxon>Marasmiineae</taxon>
        <taxon>Mycenaceae</taxon>
        <taxon>Favolaschia</taxon>
    </lineage>
</organism>
<dbReference type="AlphaFoldDB" id="A0AAW0CA40"/>
<dbReference type="PANTHER" id="PTHR10188:SF43">
    <property type="entry name" value="ASPARAGINASE (EUROFUNG)"/>
    <property type="match status" value="1"/>
</dbReference>
<gene>
    <name evidence="4" type="ORF">R3P38DRAFT_2697802</name>
</gene>
<dbReference type="GO" id="GO:0005737">
    <property type="term" value="C:cytoplasm"/>
    <property type="evidence" value="ECO:0007669"/>
    <property type="project" value="TreeGrafter"/>
</dbReference>
<protein>
    <submittedName>
        <fullName evidence="4">Nucleophile aminohydrolase</fullName>
    </submittedName>
</protein>
<dbReference type="InterPro" id="IPR000246">
    <property type="entry name" value="Peptidase_T2"/>
</dbReference>
<comment type="caution">
    <text evidence="4">The sequence shown here is derived from an EMBL/GenBank/DDBJ whole genome shotgun (WGS) entry which is preliminary data.</text>
</comment>
<dbReference type="Gene3D" id="3.60.20.30">
    <property type="entry name" value="(Glycosyl)asparaginase"/>
    <property type="match status" value="1"/>
</dbReference>
<evidence type="ECO:0000313" key="4">
    <source>
        <dbReference type="EMBL" id="KAK7035807.1"/>
    </source>
</evidence>
<evidence type="ECO:0000256" key="1">
    <source>
        <dbReference type="PIRSR" id="PIRSR600246-1"/>
    </source>
</evidence>
<feature type="site" description="Cleavage; by autolysis" evidence="3">
    <location>
        <begin position="214"/>
        <end position="215"/>
    </location>
</feature>
<dbReference type="PANTHER" id="PTHR10188">
    <property type="entry name" value="L-ASPARAGINASE"/>
    <property type="match status" value="1"/>
</dbReference>
<dbReference type="Proteomes" id="UP001362999">
    <property type="component" value="Unassembled WGS sequence"/>
</dbReference>
<dbReference type="InterPro" id="IPR029055">
    <property type="entry name" value="Ntn_hydrolases_N"/>
</dbReference>